<protein>
    <submittedName>
        <fullName evidence="1">Uncharacterized protein</fullName>
    </submittedName>
</protein>
<dbReference type="KEGG" id="part:PARC_a0711"/>
<sequence>MYLYISAFKTRTLVISKYELHALQPGYVVKRNLAIFTFDRFD</sequence>
<dbReference type="Proteomes" id="UP000016505">
    <property type="component" value="Chromosome I"/>
</dbReference>
<dbReference type="AlphaFoldDB" id="A0A290S345"/>
<dbReference type="EMBL" id="CP011025">
    <property type="protein sequence ID" value="ATC85421.1"/>
    <property type="molecule type" value="Genomic_DNA"/>
</dbReference>
<evidence type="ECO:0000313" key="1">
    <source>
        <dbReference type="EMBL" id="ATC85421.1"/>
    </source>
</evidence>
<name>A0A290S345_9GAMM</name>
<gene>
    <name evidence="1" type="ORF">PARC_a0711</name>
</gene>
<organism evidence="1 2">
    <name type="scientific">Pseudoalteromonas arctica A 37-1-2</name>
    <dbReference type="NCBI Taxonomy" id="1117313"/>
    <lineage>
        <taxon>Bacteria</taxon>
        <taxon>Pseudomonadati</taxon>
        <taxon>Pseudomonadota</taxon>
        <taxon>Gammaproteobacteria</taxon>
        <taxon>Alteromonadales</taxon>
        <taxon>Pseudoalteromonadaceae</taxon>
        <taxon>Pseudoalteromonas</taxon>
    </lineage>
</organism>
<accession>A0A290S345</accession>
<reference evidence="1 2" key="1">
    <citation type="journal article" date="2012" name="J. Bacteriol.">
        <title>Genome sequences of type strains of seven species of the marine bacterium Pseudoalteromonas.</title>
        <authorList>
            <person name="Xie B.B."/>
            <person name="Shu Y.L."/>
            <person name="Qin Q.L."/>
            <person name="Rong J.C."/>
            <person name="Zhang X.Y."/>
            <person name="Chen X.L."/>
            <person name="Shi M."/>
            <person name="He H.L."/>
            <person name="Zhou B.C."/>
            <person name="Zhang Y.Z."/>
        </authorList>
    </citation>
    <scope>NUCLEOTIDE SEQUENCE [LARGE SCALE GENOMIC DNA]</scope>
    <source>
        <strain evidence="1 2">A 37-1-2</strain>
    </source>
</reference>
<proteinExistence type="predicted"/>
<evidence type="ECO:0000313" key="2">
    <source>
        <dbReference type="Proteomes" id="UP000016505"/>
    </source>
</evidence>